<dbReference type="Pfam" id="PF01370">
    <property type="entry name" value="Epimerase"/>
    <property type="match status" value="1"/>
</dbReference>
<dbReference type="InterPro" id="IPR036291">
    <property type="entry name" value="NAD(P)-bd_dom_sf"/>
</dbReference>
<gene>
    <name evidence="3" type="ORF">METZ01_LOCUS105918</name>
</gene>
<dbReference type="CDD" id="cd08946">
    <property type="entry name" value="SDR_e"/>
    <property type="match status" value="1"/>
</dbReference>
<dbReference type="SUPFAM" id="SSF51735">
    <property type="entry name" value="NAD(P)-binding Rossmann-fold domains"/>
    <property type="match status" value="1"/>
</dbReference>
<comment type="similarity">
    <text evidence="1">Belongs to the NAD(P)-dependent epimerase/dehydratase family.</text>
</comment>
<sequence length="303" mass="34469">MGHIGSKLIHNLKPGDYEEVVMIDNLSTQRYSSLFNLPKGVRYSFYEENILEADLHSLFRNIDKVIHLAAITDATSSFKKRDEVEEVNYLGTKKVVEACIAEGCKLIFPSTTSVYGNQKELVDEDCEKSELKPQSPYAETKLKSEEFISRMASKGKIEASIIRLGTIFGTSKGMRFHTAINKFCWQAVLGQPLTIWRTALDQKRPYLGIYDAVNCIDFFLKKELFDGGIYNAVTSNYTVNQVIDFIKYFIDDLQIDLVDNKIMNQLSYEVSTDKIESLGFVFKDNLGDGIEQTISLLRNSNWV</sequence>
<reference evidence="3" key="1">
    <citation type="submission" date="2018-05" db="EMBL/GenBank/DDBJ databases">
        <authorList>
            <person name="Lanie J.A."/>
            <person name="Ng W.-L."/>
            <person name="Kazmierczak K.M."/>
            <person name="Andrzejewski T.M."/>
            <person name="Davidsen T.M."/>
            <person name="Wayne K.J."/>
            <person name="Tettelin H."/>
            <person name="Glass J.I."/>
            <person name="Rusch D."/>
            <person name="Podicherti R."/>
            <person name="Tsui H.-C.T."/>
            <person name="Winkler M.E."/>
        </authorList>
    </citation>
    <scope>NUCLEOTIDE SEQUENCE</scope>
</reference>
<dbReference type="EMBL" id="UINC01012109">
    <property type="protein sequence ID" value="SVA53064.1"/>
    <property type="molecule type" value="Genomic_DNA"/>
</dbReference>
<accession>A0A381WKN6</accession>
<feature type="domain" description="NAD-dependent epimerase/dehydratase" evidence="2">
    <location>
        <begin position="2"/>
        <end position="231"/>
    </location>
</feature>
<proteinExistence type="inferred from homology"/>
<evidence type="ECO:0000256" key="1">
    <source>
        <dbReference type="ARBA" id="ARBA00007637"/>
    </source>
</evidence>
<dbReference type="Gene3D" id="3.40.50.720">
    <property type="entry name" value="NAD(P)-binding Rossmann-like Domain"/>
    <property type="match status" value="1"/>
</dbReference>
<dbReference type="Gene3D" id="3.90.25.10">
    <property type="entry name" value="UDP-galactose 4-epimerase, domain 1"/>
    <property type="match status" value="1"/>
</dbReference>
<name>A0A381WKN6_9ZZZZ</name>
<organism evidence="3">
    <name type="scientific">marine metagenome</name>
    <dbReference type="NCBI Taxonomy" id="408172"/>
    <lineage>
        <taxon>unclassified sequences</taxon>
        <taxon>metagenomes</taxon>
        <taxon>ecological metagenomes</taxon>
    </lineage>
</organism>
<protein>
    <recommendedName>
        <fullName evidence="2">NAD-dependent epimerase/dehydratase domain-containing protein</fullName>
    </recommendedName>
</protein>
<dbReference type="AlphaFoldDB" id="A0A381WKN6"/>
<evidence type="ECO:0000259" key="2">
    <source>
        <dbReference type="Pfam" id="PF01370"/>
    </source>
</evidence>
<dbReference type="PANTHER" id="PTHR43000">
    <property type="entry name" value="DTDP-D-GLUCOSE 4,6-DEHYDRATASE-RELATED"/>
    <property type="match status" value="1"/>
</dbReference>
<evidence type="ECO:0000313" key="3">
    <source>
        <dbReference type="EMBL" id="SVA53064.1"/>
    </source>
</evidence>
<dbReference type="InterPro" id="IPR001509">
    <property type="entry name" value="Epimerase_deHydtase"/>
</dbReference>